<evidence type="ECO:0000313" key="2">
    <source>
        <dbReference type="Proteomes" id="UP000217790"/>
    </source>
</evidence>
<keyword evidence="2" id="KW-1185">Reference proteome</keyword>
<accession>A0A2H3CZZ0</accession>
<dbReference type="EMBL" id="KZ293672">
    <property type="protein sequence ID" value="PBK88609.1"/>
    <property type="molecule type" value="Genomic_DNA"/>
</dbReference>
<dbReference type="OrthoDB" id="3270804at2759"/>
<protein>
    <submittedName>
        <fullName evidence="1">Uncharacterized protein</fullName>
    </submittedName>
</protein>
<evidence type="ECO:0000313" key="1">
    <source>
        <dbReference type="EMBL" id="PBK88609.1"/>
    </source>
</evidence>
<gene>
    <name evidence="1" type="ORF">ARMGADRAFT_1084567</name>
</gene>
<dbReference type="AlphaFoldDB" id="A0A2H3CZZ0"/>
<sequence>MTDQCSSKHTNDSTPDNAVLAVIFSTLQLSPAQHKRIVQIITRIQLTLAPQPVVAPIPSPVTLADFEVWRRTQALQSGTLEILLLVPDPNPVPVHVPIPTPTPAPAVVPVTAPVPATAPVAQPARSGLIPFGPLPDDAIIVPDGFDYHIPHAHKWGPYYLVAQHLDVGIYAGWEATAALIIGISGKDLDASLNVPVAEVLTHQRLGIGDRVIIDEGAEVEFDSLSMNTEFNHGVILILHLADDGLDASTMNIIDQS</sequence>
<reference evidence="2" key="1">
    <citation type="journal article" date="2017" name="Nat. Ecol. Evol.">
        <title>Genome expansion and lineage-specific genetic innovations in the forest pathogenic fungi Armillaria.</title>
        <authorList>
            <person name="Sipos G."/>
            <person name="Prasanna A.N."/>
            <person name="Walter M.C."/>
            <person name="O'Connor E."/>
            <person name="Balint B."/>
            <person name="Krizsan K."/>
            <person name="Kiss B."/>
            <person name="Hess J."/>
            <person name="Varga T."/>
            <person name="Slot J."/>
            <person name="Riley R."/>
            <person name="Boka B."/>
            <person name="Rigling D."/>
            <person name="Barry K."/>
            <person name="Lee J."/>
            <person name="Mihaltcheva S."/>
            <person name="LaButti K."/>
            <person name="Lipzen A."/>
            <person name="Waldron R."/>
            <person name="Moloney N.M."/>
            <person name="Sperisen C."/>
            <person name="Kredics L."/>
            <person name="Vagvoelgyi C."/>
            <person name="Patrignani A."/>
            <person name="Fitzpatrick D."/>
            <person name="Nagy I."/>
            <person name="Doyle S."/>
            <person name="Anderson J.B."/>
            <person name="Grigoriev I.V."/>
            <person name="Gueldener U."/>
            <person name="Muensterkoetter M."/>
            <person name="Nagy L.G."/>
        </authorList>
    </citation>
    <scope>NUCLEOTIDE SEQUENCE [LARGE SCALE GENOMIC DNA]</scope>
    <source>
        <strain evidence="2">Ar21-2</strain>
    </source>
</reference>
<proteinExistence type="predicted"/>
<dbReference type="Proteomes" id="UP000217790">
    <property type="component" value="Unassembled WGS sequence"/>
</dbReference>
<name>A0A2H3CZZ0_ARMGA</name>
<organism evidence="1 2">
    <name type="scientific">Armillaria gallica</name>
    <name type="common">Bulbous honey fungus</name>
    <name type="synonym">Armillaria bulbosa</name>
    <dbReference type="NCBI Taxonomy" id="47427"/>
    <lineage>
        <taxon>Eukaryota</taxon>
        <taxon>Fungi</taxon>
        <taxon>Dikarya</taxon>
        <taxon>Basidiomycota</taxon>
        <taxon>Agaricomycotina</taxon>
        <taxon>Agaricomycetes</taxon>
        <taxon>Agaricomycetidae</taxon>
        <taxon>Agaricales</taxon>
        <taxon>Marasmiineae</taxon>
        <taxon>Physalacriaceae</taxon>
        <taxon>Armillaria</taxon>
    </lineage>
</organism>
<dbReference type="OMA" id="DYHIPHA"/>
<dbReference type="InParanoid" id="A0A2H3CZZ0"/>